<evidence type="ECO:0000313" key="5">
    <source>
        <dbReference type="Proteomes" id="UP000623307"/>
    </source>
</evidence>
<reference evidence="1 5" key="3">
    <citation type="submission" date="2021-02" db="EMBL/GenBank/DDBJ databases">
        <title>Complete Genome Sequence of Cupriavidus oxalaticus Strain Ox1, a Soil Oxalate-Degrading Species.</title>
        <authorList>
            <person name="Palmieri F."/>
            <person name="Udriet P."/>
            <person name="Deuasquier M."/>
            <person name="Beaudoing E."/>
            <person name="Johnson S.L."/>
            <person name="Davenport K.W."/>
            <person name="Chain P.S."/>
            <person name="Bindschedler S."/>
            <person name="Junier P."/>
        </authorList>
    </citation>
    <scope>NUCLEOTIDE SEQUENCE [LARGE SCALE GENOMIC DNA]</scope>
    <source>
        <strain evidence="1 5">Ox1</strain>
    </source>
</reference>
<reference evidence="4" key="2">
    <citation type="submission" date="2018-01" db="EMBL/GenBank/DDBJ databases">
        <authorList>
            <person name="Gaut B.S."/>
            <person name="Morton B.R."/>
            <person name="Clegg M.T."/>
            <person name="Duvall M.R."/>
        </authorList>
    </citation>
    <scope>NUCLEOTIDE SEQUENCE [LARGE SCALE GENOMIC DNA]</scope>
</reference>
<name>A0A375FTD6_9BURK</name>
<evidence type="ECO:0000313" key="4">
    <source>
        <dbReference type="Proteomes" id="UP000256862"/>
    </source>
</evidence>
<dbReference type="Proteomes" id="UP000256862">
    <property type="component" value="Plasmid CO2235_mp"/>
</dbReference>
<gene>
    <name evidence="3" type="ORF">CO2235_MP80481</name>
    <name evidence="2" type="ORF">CO2235_U770005</name>
    <name evidence="1" type="ORF">JTE92_05640</name>
</gene>
<evidence type="ECO:0000313" key="2">
    <source>
        <dbReference type="EMBL" id="SPC07563.1"/>
    </source>
</evidence>
<evidence type="ECO:0000313" key="3">
    <source>
        <dbReference type="EMBL" id="SPC24640.1"/>
    </source>
</evidence>
<dbReference type="EMBL" id="OGUS01000084">
    <property type="protein sequence ID" value="SPC07563.1"/>
    <property type="molecule type" value="Genomic_DNA"/>
</dbReference>
<dbReference type="AlphaFoldDB" id="A0A375FTD6"/>
<dbReference type="OrthoDB" id="8966522at2"/>
<dbReference type="Proteomes" id="UP000623307">
    <property type="component" value="Chromosome 1"/>
</dbReference>
<organism evidence="2 4">
    <name type="scientific">Cupriavidus oxalaticus</name>
    <dbReference type="NCBI Taxonomy" id="96344"/>
    <lineage>
        <taxon>Bacteria</taxon>
        <taxon>Pseudomonadati</taxon>
        <taxon>Pseudomonadota</taxon>
        <taxon>Betaproteobacteria</taxon>
        <taxon>Burkholderiales</taxon>
        <taxon>Burkholderiaceae</taxon>
        <taxon>Cupriavidus</taxon>
    </lineage>
</organism>
<protein>
    <submittedName>
        <fullName evidence="2">Uncharacterized protein</fullName>
    </submittedName>
</protein>
<dbReference type="GeneID" id="303488992"/>
<dbReference type="EMBL" id="OGUS01000143">
    <property type="protein sequence ID" value="SPC24640.1"/>
    <property type="molecule type" value="Genomic_DNA"/>
</dbReference>
<accession>A0A375FTD6</accession>
<keyword evidence="5" id="KW-1185">Reference proteome</keyword>
<evidence type="ECO:0000313" key="1">
    <source>
        <dbReference type="EMBL" id="QRQ92379.1"/>
    </source>
</evidence>
<dbReference type="RefSeq" id="WP_147318613.1">
    <property type="nucleotide sequence ID" value="NZ_CP032518.1"/>
</dbReference>
<proteinExistence type="predicted"/>
<sequence>MEVAQAARTHRSTQPEMGIADMLHRIRAAARTIQAEARRQWPGDANAVTRRLSRLLSLAMRQQSALDIAVILGSAAELRYFPDDATLERCTRMVESHGGKAMRAVVWAVRHRRVRAGVTITRRFIVDAVD</sequence>
<dbReference type="EMBL" id="CP069811">
    <property type="protein sequence ID" value="QRQ92379.1"/>
    <property type="molecule type" value="Genomic_DNA"/>
</dbReference>
<reference evidence="2" key="1">
    <citation type="submission" date="2018-01" db="EMBL/GenBank/DDBJ databases">
        <authorList>
            <person name="Clerissi C."/>
        </authorList>
    </citation>
    <scope>NUCLEOTIDE SEQUENCE</scope>
    <source>
        <strain evidence="2">Cupriavidus oxalaticus LMG 2235</strain>
    </source>
</reference>